<evidence type="ECO:0000313" key="4">
    <source>
        <dbReference type="Proteomes" id="UP000230842"/>
    </source>
</evidence>
<dbReference type="Pfam" id="PF08327">
    <property type="entry name" value="AHSA1"/>
    <property type="match status" value="1"/>
</dbReference>
<dbReference type="OrthoDB" id="9803476at2"/>
<dbReference type="AlphaFoldDB" id="A0A0B2B8F2"/>
<accession>A0A0B2B8F2</accession>
<name>A0A0B2B8F2_9ACTN</name>
<evidence type="ECO:0000256" key="1">
    <source>
        <dbReference type="ARBA" id="ARBA00006817"/>
    </source>
</evidence>
<evidence type="ECO:0000313" key="3">
    <source>
        <dbReference type="EMBL" id="PJJ53432.1"/>
    </source>
</evidence>
<protein>
    <submittedName>
        <fullName evidence="3">Uncharacterized protein YndB with AHSA1/START domain</fullName>
    </submittedName>
</protein>
<evidence type="ECO:0000259" key="2">
    <source>
        <dbReference type="Pfam" id="PF08327"/>
    </source>
</evidence>
<comment type="caution">
    <text evidence="3">The sequence shown here is derived from an EMBL/GenBank/DDBJ whole genome shotgun (WGS) entry which is preliminary data.</text>
</comment>
<dbReference type="InterPro" id="IPR023393">
    <property type="entry name" value="START-like_dom_sf"/>
</dbReference>
<comment type="similarity">
    <text evidence="1">Belongs to the AHA1 family.</text>
</comment>
<organism evidence="3 4">
    <name type="scientific">Mumia flava</name>
    <dbReference type="NCBI Taxonomy" id="1348852"/>
    <lineage>
        <taxon>Bacteria</taxon>
        <taxon>Bacillati</taxon>
        <taxon>Actinomycetota</taxon>
        <taxon>Actinomycetes</taxon>
        <taxon>Propionibacteriales</taxon>
        <taxon>Nocardioidaceae</taxon>
        <taxon>Mumia</taxon>
    </lineage>
</organism>
<feature type="domain" description="Activator of Hsp90 ATPase homologue 1/2-like C-terminal" evidence="2">
    <location>
        <begin position="13"/>
        <end position="145"/>
    </location>
</feature>
<proteinExistence type="inferred from homology"/>
<reference evidence="3 4" key="1">
    <citation type="submission" date="2017-11" db="EMBL/GenBank/DDBJ databases">
        <title>Genomic Encyclopedia of Archaeal and Bacterial Type Strains, Phase II (KMG-II): From Individual Species to Whole Genera.</title>
        <authorList>
            <person name="Goeker M."/>
        </authorList>
    </citation>
    <scope>NUCLEOTIDE SEQUENCE [LARGE SCALE GENOMIC DNA]</scope>
    <source>
        <strain evidence="3 4">DSM 27763</strain>
    </source>
</reference>
<dbReference type="SUPFAM" id="SSF55961">
    <property type="entry name" value="Bet v1-like"/>
    <property type="match status" value="1"/>
</dbReference>
<dbReference type="RefSeq" id="WP_039361853.1">
    <property type="nucleotide sequence ID" value="NZ_PGEZ01000002.1"/>
</dbReference>
<dbReference type="InterPro" id="IPR013538">
    <property type="entry name" value="ASHA1/2-like_C"/>
</dbReference>
<keyword evidence="4" id="KW-1185">Reference proteome</keyword>
<gene>
    <name evidence="3" type="ORF">CLV56_2921</name>
</gene>
<sequence>MEYASIEREIHIDAPPEVVFEVVTQPEHVRVWWENETDIPPTPGATGEMVWGDADTPRAHVTPMTVVVAEPPRLFTFRWTHPAAETPVDGNSLLVTFELVPVGTGTLLKMTETGFRERGWETAVLEETYADHVSGWAYFVPRIAARAEALVAAR</sequence>
<dbReference type="EMBL" id="PGEZ01000002">
    <property type="protein sequence ID" value="PJJ53432.1"/>
    <property type="molecule type" value="Genomic_DNA"/>
</dbReference>
<dbReference type="Proteomes" id="UP000230842">
    <property type="component" value="Unassembled WGS sequence"/>
</dbReference>
<dbReference type="Gene3D" id="3.30.530.20">
    <property type="match status" value="1"/>
</dbReference>